<keyword evidence="3" id="KW-1185">Reference proteome</keyword>
<dbReference type="RefSeq" id="WP_144994493.1">
    <property type="nucleotide sequence ID" value="NZ_VNJK01000005.1"/>
</dbReference>
<reference evidence="2 3" key="1">
    <citation type="submission" date="2019-07" db="EMBL/GenBank/DDBJ databases">
        <authorList>
            <person name="Kim J."/>
        </authorList>
    </citation>
    <scope>NUCLEOTIDE SEQUENCE [LARGE SCALE GENOMIC DNA]</scope>
    <source>
        <strain evidence="2 3">N4</strain>
    </source>
</reference>
<proteinExistence type="predicted"/>
<evidence type="ECO:0000313" key="3">
    <source>
        <dbReference type="Proteomes" id="UP000318102"/>
    </source>
</evidence>
<feature type="chain" id="PRO_5038355753" evidence="1">
    <location>
        <begin position="25"/>
        <end position="108"/>
    </location>
</feature>
<dbReference type="AlphaFoldDB" id="A0A559IGQ1"/>
<dbReference type="Proteomes" id="UP000318102">
    <property type="component" value="Unassembled WGS sequence"/>
</dbReference>
<keyword evidence="1" id="KW-0732">Signal</keyword>
<comment type="caution">
    <text evidence="2">The sequence shown here is derived from an EMBL/GenBank/DDBJ whole genome shotgun (WGS) entry which is preliminary data.</text>
</comment>
<name>A0A559IGQ1_9BACL</name>
<organism evidence="2 3">
    <name type="scientific">Paenibacillus agilis</name>
    <dbReference type="NCBI Taxonomy" id="3020863"/>
    <lineage>
        <taxon>Bacteria</taxon>
        <taxon>Bacillati</taxon>
        <taxon>Bacillota</taxon>
        <taxon>Bacilli</taxon>
        <taxon>Bacillales</taxon>
        <taxon>Paenibacillaceae</taxon>
        <taxon>Paenibacillus</taxon>
    </lineage>
</organism>
<evidence type="ECO:0000256" key="1">
    <source>
        <dbReference type="SAM" id="SignalP"/>
    </source>
</evidence>
<evidence type="ECO:0000313" key="2">
    <source>
        <dbReference type="EMBL" id="TVX86849.1"/>
    </source>
</evidence>
<dbReference type="EMBL" id="VNJK01000005">
    <property type="protein sequence ID" value="TVX86849.1"/>
    <property type="molecule type" value="Genomic_DNA"/>
</dbReference>
<gene>
    <name evidence="2" type="ORF">FPZ44_23325</name>
</gene>
<protein>
    <submittedName>
        <fullName evidence="2">Uncharacterized protein</fullName>
    </submittedName>
</protein>
<feature type="signal peptide" evidence="1">
    <location>
        <begin position="1"/>
        <end position="24"/>
    </location>
</feature>
<dbReference type="OrthoDB" id="2665887at2"/>
<sequence length="108" mass="11206">MKYMSKVLMSTVLAFGLLSGSVGALGAENVSQSSVGIQSSTVHPVLELRVGETYQFAGKGFSAQLISGHGVISLDQYGKATALSPGDAVVHVHPKSGITQIRPIKVLP</sequence>
<accession>A0A559IGQ1</accession>